<dbReference type="GO" id="GO:0003785">
    <property type="term" value="F:actin monomer binding"/>
    <property type="evidence" value="ECO:0007669"/>
    <property type="project" value="TreeGrafter"/>
</dbReference>
<dbReference type="InterPro" id="IPR036140">
    <property type="entry name" value="PFN_sf"/>
</dbReference>
<dbReference type="CDD" id="cd00148">
    <property type="entry name" value="PROF"/>
    <property type="match status" value="1"/>
</dbReference>
<dbReference type="Proteomes" id="UP000694845">
    <property type="component" value="Unplaced"/>
</dbReference>
<accession>A0A8B7XNI2</accession>
<comment type="similarity">
    <text evidence="2 9">Belongs to the profilin family.</text>
</comment>
<keyword evidence="6" id="KW-0744">Spermatogenesis</keyword>
<dbReference type="PANTHER" id="PTHR11604:SF2">
    <property type="entry name" value="PROFILIN-4"/>
    <property type="match status" value="1"/>
</dbReference>
<comment type="function">
    <text evidence="8">Involved in male fertility. Required for manchette development and acrosome biogenesis during spermiogenesis. Binds in vitro to phospholipids, including phosphatidylinositol 3-phosphate (PtdIns(3)P), phosphatidylinositol 4,5-bisphosphate (PtdIns(4,5)P2), phosphatidylinositol 4-phosphate (PtdIns(4)P) and phosphatidic acid (PA). Contrary to other profilin family members, does not bind to actin in vitro.</text>
</comment>
<dbReference type="RefSeq" id="XP_022081737.1">
    <property type="nucleotide sequence ID" value="XM_022226045.1"/>
</dbReference>
<keyword evidence="7" id="KW-0446">Lipid-binding</keyword>
<evidence type="ECO:0000256" key="3">
    <source>
        <dbReference type="ARBA" id="ARBA00022473"/>
    </source>
</evidence>
<dbReference type="InterPro" id="IPR048278">
    <property type="entry name" value="PFN"/>
</dbReference>
<evidence type="ECO:0000256" key="2">
    <source>
        <dbReference type="ARBA" id="ARBA00010058"/>
    </source>
</evidence>
<dbReference type="GO" id="GO:0030154">
    <property type="term" value="P:cell differentiation"/>
    <property type="evidence" value="ECO:0007669"/>
    <property type="project" value="UniProtKB-KW"/>
</dbReference>
<name>A0A8B7XNI2_ACAPL</name>
<dbReference type="Pfam" id="PF00235">
    <property type="entry name" value="Profilin"/>
    <property type="match status" value="1"/>
</dbReference>
<keyword evidence="5" id="KW-0221">Differentiation</keyword>
<keyword evidence="10" id="KW-1185">Reference proteome</keyword>
<evidence type="ECO:0000256" key="5">
    <source>
        <dbReference type="ARBA" id="ARBA00022782"/>
    </source>
</evidence>
<evidence type="ECO:0000256" key="9">
    <source>
        <dbReference type="RuleBase" id="RU003909"/>
    </source>
</evidence>
<keyword evidence="9" id="KW-0009">Actin-binding</keyword>
<dbReference type="SUPFAM" id="SSF55770">
    <property type="entry name" value="Profilin (actin-binding protein)"/>
    <property type="match status" value="1"/>
</dbReference>
<sequence>MIGWRFCFNTCMLGESWPSIGHAFWYVYQYSLHKEEDRVKMNQLQNLLHSALIATGHVENSAIIRRRDVSLRASSAGFTLSTDQIQRFIDAFKDPSATREKGLYFNDRIYQCVRADKSSIYAKSDKIGIVLVRTATLIIIGTYNDNMFPSVCVEAVEKLASYFKEKDK</sequence>
<evidence type="ECO:0000256" key="4">
    <source>
        <dbReference type="ARBA" id="ARBA00022490"/>
    </source>
</evidence>
<keyword evidence="3" id="KW-0217">Developmental protein</keyword>
<dbReference type="GO" id="GO:0005938">
    <property type="term" value="C:cell cortex"/>
    <property type="evidence" value="ECO:0007669"/>
    <property type="project" value="TreeGrafter"/>
</dbReference>
<dbReference type="Gene3D" id="3.30.450.30">
    <property type="entry name" value="Dynein light chain 2a, cytoplasmic"/>
    <property type="match status" value="1"/>
</dbReference>
<dbReference type="GO" id="GO:0008289">
    <property type="term" value="F:lipid binding"/>
    <property type="evidence" value="ECO:0007669"/>
    <property type="project" value="UniProtKB-KW"/>
</dbReference>
<dbReference type="KEGG" id="aplc:110974425"/>
<evidence type="ECO:0000256" key="7">
    <source>
        <dbReference type="ARBA" id="ARBA00023121"/>
    </source>
</evidence>
<dbReference type="OrthoDB" id="421374at2759"/>
<evidence type="ECO:0000256" key="8">
    <source>
        <dbReference type="ARBA" id="ARBA00059169"/>
    </source>
</evidence>
<dbReference type="SMART" id="SM00392">
    <property type="entry name" value="PROF"/>
    <property type="match status" value="1"/>
</dbReference>
<evidence type="ECO:0000313" key="11">
    <source>
        <dbReference type="RefSeq" id="XP_022081737.1"/>
    </source>
</evidence>
<dbReference type="AlphaFoldDB" id="A0A8B7XNI2"/>
<protein>
    <recommendedName>
        <fullName evidence="9">Profilin</fullName>
    </recommendedName>
</protein>
<dbReference type="PANTHER" id="PTHR11604">
    <property type="entry name" value="PROFILIN"/>
    <property type="match status" value="1"/>
</dbReference>
<gene>
    <name evidence="11" type="primary">LOC110974425</name>
</gene>
<dbReference type="InterPro" id="IPR005455">
    <property type="entry name" value="PFN_euk"/>
</dbReference>
<dbReference type="FunFam" id="3.30.450.30:FF:000007">
    <property type="entry name" value="Profilin"/>
    <property type="match status" value="1"/>
</dbReference>
<proteinExistence type="inferred from homology"/>
<organism evidence="10 11">
    <name type="scientific">Acanthaster planci</name>
    <name type="common">Crown-of-thorns starfish</name>
    <dbReference type="NCBI Taxonomy" id="133434"/>
    <lineage>
        <taxon>Eukaryota</taxon>
        <taxon>Metazoa</taxon>
        <taxon>Echinodermata</taxon>
        <taxon>Eleutherozoa</taxon>
        <taxon>Asterozoa</taxon>
        <taxon>Asteroidea</taxon>
        <taxon>Valvatacea</taxon>
        <taxon>Valvatida</taxon>
        <taxon>Acanthasteridae</taxon>
        <taxon>Acanthaster</taxon>
    </lineage>
</organism>
<dbReference type="GO" id="GO:0007283">
    <property type="term" value="P:spermatogenesis"/>
    <property type="evidence" value="ECO:0007669"/>
    <property type="project" value="UniProtKB-KW"/>
</dbReference>
<evidence type="ECO:0000256" key="1">
    <source>
        <dbReference type="ARBA" id="ARBA00004496"/>
    </source>
</evidence>
<keyword evidence="4" id="KW-0963">Cytoplasm</keyword>
<dbReference type="GeneID" id="110974425"/>
<evidence type="ECO:0000256" key="6">
    <source>
        <dbReference type="ARBA" id="ARBA00022871"/>
    </source>
</evidence>
<reference evidence="11" key="1">
    <citation type="submission" date="2025-08" db="UniProtKB">
        <authorList>
            <consortium name="RefSeq"/>
        </authorList>
    </citation>
    <scope>IDENTIFICATION</scope>
</reference>
<evidence type="ECO:0000313" key="10">
    <source>
        <dbReference type="Proteomes" id="UP000694845"/>
    </source>
</evidence>
<comment type="subcellular location">
    <subcellularLocation>
        <location evidence="1">Cytoplasm</location>
    </subcellularLocation>
</comment>